<evidence type="ECO:0000256" key="4">
    <source>
        <dbReference type="ARBA" id="ARBA00022692"/>
    </source>
</evidence>
<comment type="caution">
    <text evidence="8">The sequence shown here is derived from an EMBL/GenBank/DDBJ whole genome shotgun (WGS) entry which is preliminary data.</text>
</comment>
<proteinExistence type="predicted"/>
<feature type="transmembrane region" description="Helical" evidence="7">
    <location>
        <begin position="132"/>
        <end position="150"/>
    </location>
</feature>
<feature type="transmembrane region" description="Helical" evidence="7">
    <location>
        <begin position="187"/>
        <end position="207"/>
    </location>
</feature>
<evidence type="ECO:0000256" key="1">
    <source>
        <dbReference type="ARBA" id="ARBA00004141"/>
    </source>
</evidence>
<reference evidence="8 9" key="1">
    <citation type="submission" date="2022-10" db="EMBL/GenBank/DDBJ databases">
        <title>Pararhodobacter sp. nov., isolated from marine algae.</title>
        <authorList>
            <person name="Choi B.J."/>
            <person name="Kim J.M."/>
            <person name="Lee J.K."/>
            <person name="Choi D.G."/>
            <person name="Jeon C.O."/>
        </authorList>
    </citation>
    <scope>NUCLEOTIDE SEQUENCE [LARGE SCALE GENOMIC DNA]</scope>
    <source>
        <strain evidence="8 9">ZQ420</strain>
    </source>
</reference>
<dbReference type="Proteomes" id="UP001208938">
    <property type="component" value="Unassembled WGS sequence"/>
</dbReference>
<evidence type="ECO:0000256" key="5">
    <source>
        <dbReference type="ARBA" id="ARBA00022989"/>
    </source>
</evidence>
<keyword evidence="3" id="KW-1003">Cell membrane</keyword>
<protein>
    <submittedName>
        <fullName evidence="8">AEC family transporter</fullName>
    </submittedName>
</protein>
<evidence type="ECO:0000256" key="6">
    <source>
        <dbReference type="ARBA" id="ARBA00023136"/>
    </source>
</evidence>
<keyword evidence="4 7" id="KW-0812">Transmembrane</keyword>
<keyword evidence="2" id="KW-0813">Transport</keyword>
<dbReference type="PANTHER" id="PTHR36838:SF1">
    <property type="entry name" value="SLR1864 PROTEIN"/>
    <property type="match status" value="1"/>
</dbReference>
<keyword evidence="6 7" id="KW-0472">Membrane</keyword>
<evidence type="ECO:0000313" key="9">
    <source>
        <dbReference type="Proteomes" id="UP001208938"/>
    </source>
</evidence>
<feature type="transmembrane region" description="Helical" evidence="7">
    <location>
        <begin position="95"/>
        <end position="120"/>
    </location>
</feature>
<evidence type="ECO:0000313" key="8">
    <source>
        <dbReference type="EMBL" id="MCW1932231.1"/>
    </source>
</evidence>
<evidence type="ECO:0000256" key="7">
    <source>
        <dbReference type="SAM" id="Phobius"/>
    </source>
</evidence>
<organism evidence="8 9">
    <name type="scientific">Pararhodobacter zhoushanensis</name>
    <dbReference type="NCBI Taxonomy" id="2479545"/>
    <lineage>
        <taxon>Bacteria</taxon>
        <taxon>Pseudomonadati</taxon>
        <taxon>Pseudomonadota</taxon>
        <taxon>Alphaproteobacteria</taxon>
        <taxon>Rhodobacterales</taxon>
        <taxon>Paracoccaceae</taxon>
        <taxon>Pararhodobacter</taxon>
    </lineage>
</organism>
<comment type="subcellular location">
    <subcellularLocation>
        <location evidence="1">Membrane</location>
        <topology evidence="1">Multi-pass membrane protein</topology>
    </subcellularLocation>
</comment>
<evidence type="ECO:0000256" key="2">
    <source>
        <dbReference type="ARBA" id="ARBA00022448"/>
    </source>
</evidence>
<gene>
    <name evidence="8" type="ORF">OKW52_08130</name>
</gene>
<feature type="transmembrane region" description="Helical" evidence="7">
    <location>
        <begin position="62"/>
        <end position="83"/>
    </location>
</feature>
<keyword evidence="9" id="KW-1185">Reference proteome</keyword>
<name>A0ABT3GXF6_9RHOB</name>
<dbReference type="EMBL" id="JAPDFL010000001">
    <property type="protein sequence ID" value="MCW1932231.1"/>
    <property type="molecule type" value="Genomic_DNA"/>
</dbReference>
<dbReference type="PANTHER" id="PTHR36838">
    <property type="entry name" value="AUXIN EFFLUX CARRIER FAMILY PROTEIN"/>
    <property type="match status" value="1"/>
</dbReference>
<dbReference type="RefSeq" id="WP_264505255.1">
    <property type="nucleotide sequence ID" value="NZ_JAPDFL010000001.1"/>
</dbReference>
<dbReference type="InterPro" id="IPR004776">
    <property type="entry name" value="Mem_transp_PIN-like"/>
</dbReference>
<feature type="transmembrane region" description="Helical" evidence="7">
    <location>
        <begin position="156"/>
        <end position="175"/>
    </location>
</feature>
<keyword evidence="5 7" id="KW-1133">Transmembrane helix</keyword>
<accession>A0ABT3GXF6</accession>
<dbReference type="Pfam" id="PF03547">
    <property type="entry name" value="Mem_trans"/>
    <property type="match status" value="1"/>
</dbReference>
<evidence type="ECO:0000256" key="3">
    <source>
        <dbReference type="ARBA" id="ARBA00022475"/>
    </source>
</evidence>
<sequence length="210" mass="21452">MANSNSGFLGFPIASLIFGPQGAVVFAMTMTVENAVIIPLVQILTGVSGSNERKLGAVLREALGRIIANPLLIAVALALVWRATGLSMGVPVERAVTSLAMAAAPVALFVIGGTVASMSVSGHWRRVSAVSIGKLVVHPLLVAVLLFTLPGVPADLIPVGILFAAVPMLTIYPILAAPFGLREVCSTALIVATGLSVVTVTGVLVLLNAL</sequence>